<comment type="caution">
    <text evidence="5">The sequence shown here is derived from an EMBL/GenBank/DDBJ whole genome shotgun (WGS) entry which is preliminary data.</text>
</comment>
<name>A0A5E6M907_9BACT</name>
<dbReference type="AlphaFoldDB" id="A0A5E6M907"/>
<feature type="compositionally biased region" description="Basic and acidic residues" evidence="4">
    <location>
        <begin position="94"/>
        <end position="114"/>
    </location>
</feature>
<dbReference type="Gene3D" id="3.30.160.100">
    <property type="entry name" value="Ribosome hibernation promotion factor-like"/>
    <property type="match status" value="1"/>
</dbReference>
<dbReference type="PANTHER" id="PTHR33231:SF1">
    <property type="entry name" value="30S RIBOSOMAL PROTEIN"/>
    <property type="match status" value="1"/>
</dbReference>
<dbReference type="SUPFAM" id="SSF69754">
    <property type="entry name" value="Ribosome binding protein Y (YfiA homologue)"/>
    <property type="match status" value="1"/>
</dbReference>
<dbReference type="PANTHER" id="PTHR33231">
    <property type="entry name" value="30S RIBOSOMAL PROTEIN"/>
    <property type="match status" value="1"/>
</dbReference>
<evidence type="ECO:0000256" key="4">
    <source>
        <dbReference type="SAM" id="MobiDB-lite"/>
    </source>
</evidence>
<dbReference type="Pfam" id="PF02482">
    <property type="entry name" value="Ribosomal_S30AE"/>
    <property type="match status" value="1"/>
</dbReference>
<dbReference type="NCBIfam" id="TIGR00741">
    <property type="entry name" value="yfiA"/>
    <property type="match status" value="1"/>
</dbReference>
<dbReference type="GO" id="GO:0022627">
    <property type="term" value="C:cytosolic small ribosomal subunit"/>
    <property type="evidence" value="ECO:0007669"/>
    <property type="project" value="TreeGrafter"/>
</dbReference>
<dbReference type="GO" id="GO:0043024">
    <property type="term" value="F:ribosomal small subunit binding"/>
    <property type="evidence" value="ECO:0007669"/>
    <property type="project" value="TreeGrafter"/>
</dbReference>
<sequence>MQIQWNPQGIKLTAPLYSYIEKKLQKLKRYEDRIVAAHVTVQHDPPKASLNKQAFVVKVHLSLPGPDLHAEDHGHDLYQAIDLITDRLEGQLRRRKTELTEKRRHESREAKGEVHSGPPPE</sequence>
<organism evidence="5 6">
    <name type="scientific">Methylacidimicrobium cyclopophantes</name>
    <dbReference type="NCBI Taxonomy" id="1041766"/>
    <lineage>
        <taxon>Bacteria</taxon>
        <taxon>Pseudomonadati</taxon>
        <taxon>Verrucomicrobiota</taxon>
        <taxon>Methylacidimicrobium</taxon>
    </lineage>
</organism>
<dbReference type="Proteomes" id="UP000381693">
    <property type="component" value="Unassembled WGS sequence"/>
</dbReference>
<dbReference type="InterPro" id="IPR036567">
    <property type="entry name" value="RHF-like"/>
</dbReference>
<evidence type="ECO:0000256" key="1">
    <source>
        <dbReference type="ARBA" id="ARBA00022845"/>
    </source>
</evidence>
<dbReference type="CDD" id="cd00552">
    <property type="entry name" value="RaiA"/>
    <property type="match status" value="1"/>
</dbReference>
<dbReference type="GO" id="GO:0045900">
    <property type="term" value="P:negative regulation of translational elongation"/>
    <property type="evidence" value="ECO:0007669"/>
    <property type="project" value="TreeGrafter"/>
</dbReference>
<dbReference type="OrthoDB" id="193930at2"/>
<feature type="region of interest" description="Disordered" evidence="4">
    <location>
        <begin position="94"/>
        <end position="121"/>
    </location>
</feature>
<keyword evidence="1" id="KW-0810">Translation regulation</keyword>
<evidence type="ECO:0000256" key="2">
    <source>
        <dbReference type="ARBA" id="ARBA00038695"/>
    </source>
</evidence>
<evidence type="ECO:0000313" key="5">
    <source>
        <dbReference type="EMBL" id="VVM05687.1"/>
    </source>
</evidence>
<proteinExistence type="predicted"/>
<reference evidence="5" key="1">
    <citation type="submission" date="2019-09" db="EMBL/GenBank/DDBJ databases">
        <authorList>
            <person name="Cremers G."/>
        </authorList>
    </citation>
    <scope>NUCLEOTIDE SEQUENCE [LARGE SCALE GENOMIC DNA]</scope>
    <source>
        <strain evidence="5">3B</strain>
    </source>
</reference>
<dbReference type="EMBL" id="CABFUZ020000096">
    <property type="protein sequence ID" value="VVM05687.1"/>
    <property type="molecule type" value="Genomic_DNA"/>
</dbReference>
<dbReference type="InterPro" id="IPR050574">
    <property type="entry name" value="HPF/YfiA_ribosome-assoc"/>
</dbReference>
<comment type="subunit">
    <text evidence="2">Associates exclusively with 100S ribosomes, which are dimers of 70S ribosomes.</text>
</comment>
<evidence type="ECO:0000313" key="6">
    <source>
        <dbReference type="Proteomes" id="UP000381693"/>
    </source>
</evidence>
<accession>A0A5E6M907</accession>
<keyword evidence="6" id="KW-1185">Reference proteome</keyword>
<dbReference type="InterPro" id="IPR003489">
    <property type="entry name" value="RHF/RaiA"/>
</dbReference>
<evidence type="ECO:0000256" key="3">
    <source>
        <dbReference type="ARBA" id="ARBA00041148"/>
    </source>
</evidence>
<gene>
    <name evidence="5" type="primary">yvyD</name>
    <name evidence="5" type="ORF">MAMC_00753</name>
</gene>
<protein>
    <recommendedName>
        <fullName evidence="3">Ribosome hibernation promoting factor</fullName>
    </recommendedName>
</protein>